<dbReference type="Proteomes" id="UP000197019">
    <property type="component" value="Chromosome"/>
</dbReference>
<evidence type="ECO:0000313" key="2">
    <source>
        <dbReference type="Proteomes" id="UP000197019"/>
    </source>
</evidence>
<protein>
    <submittedName>
        <fullName evidence="1">Uncharacterized protein</fullName>
    </submittedName>
</protein>
<dbReference type="AlphaFoldDB" id="A0A1Z4C006"/>
<evidence type="ECO:0000313" key="1">
    <source>
        <dbReference type="EMBL" id="ASF46829.1"/>
    </source>
</evidence>
<accession>A0A1Z4C006</accession>
<name>A0A1Z4C006_9GAMM</name>
<sequence>MRWLFRQIVYGLEDRKYPEACSKRLGYQPINQRLMGFGWIEGICPEKKDLSGRMLVKAIGFGLNKVYQKAVTIGCRQ</sequence>
<reference evidence="1 2" key="1">
    <citation type="submission" date="2017-06" db="EMBL/GenBank/DDBJ databases">
        <title>Genome Sequencing of the methanotroph Methylovulum psychrotolerants str. HV10-M2 isolated from a high-altitude environment.</title>
        <authorList>
            <person name="Mateos-Rivera A."/>
        </authorList>
    </citation>
    <scope>NUCLEOTIDE SEQUENCE [LARGE SCALE GENOMIC DNA]</scope>
    <source>
        <strain evidence="1 2">HV10_M2</strain>
    </source>
</reference>
<gene>
    <name evidence="1" type="ORF">CEK71_12495</name>
</gene>
<organism evidence="1 2">
    <name type="scientific">Methylovulum psychrotolerans</name>
    <dbReference type="NCBI Taxonomy" id="1704499"/>
    <lineage>
        <taxon>Bacteria</taxon>
        <taxon>Pseudomonadati</taxon>
        <taxon>Pseudomonadota</taxon>
        <taxon>Gammaproteobacteria</taxon>
        <taxon>Methylococcales</taxon>
        <taxon>Methylococcaceae</taxon>
        <taxon>Methylovulum</taxon>
    </lineage>
</organism>
<proteinExistence type="predicted"/>
<dbReference type="KEGG" id="mpsy:CEK71_12495"/>
<dbReference type="EMBL" id="CP022129">
    <property type="protein sequence ID" value="ASF46829.1"/>
    <property type="molecule type" value="Genomic_DNA"/>
</dbReference>
<keyword evidence="2" id="KW-1185">Reference proteome</keyword>